<dbReference type="InterPro" id="IPR036412">
    <property type="entry name" value="HAD-like_sf"/>
</dbReference>
<dbReference type="AlphaFoldDB" id="A0AA48QVT2"/>
<sequence length="355" mass="39425">MKFLFALPAVLAVAVPRGGGKDKGHHHHHDLAGPSLQHWPKAAADALDTMIASKANASNYAIFDWDNTSDRYDLEESLMPYLESIGVLTPDKLDPSLRVVPFNEGESIYGYYLRLCDIDDKICYWWAAAVFSGIKLDVLKGHVDDLMGLNGTIKTTYADENGTRIDTEVNTPQIFRGQVELFNRLMANGIAVYIISAAAEELVRMVASDPKYGYNVPPENVIGVSLLMNNSGLLTTARKQIDEGMFNNSNGNFVLTPMLWTPATWMTGKWAAVLSYIDQWQLPVLAAGDTPISDGPMIFHGINRDDGIKLWVNRKAKYMDEIAKMNETFALEQAERGRPVTADKGWVIVTPEEIQ</sequence>
<dbReference type="GO" id="GO:0046872">
    <property type="term" value="F:metal ion binding"/>
    <property type="evidence" value="ECO:0007669"/>
    <property type="project" value="UniProtKB-KW"/>
</dbReference>
<dbReference type="Proteomes" id="UP001233271">
    <property type="component" value="Chromosome 4"/>
</dbReference>
<accession>A0AA48QVT2</accession>
<feature type="chain" id="PRO_5041439281" description="Phosphorylcholine phosphatase" evidence="4">
    <location>
        <begin position="21"/>
        <end position="355"/>
    </location>
</feature>
<protein>
    <recommendedName>
        <fullName evidence="7">Phosphorylcholine phosphatase</fullName>
    </recommendedName>
</protein>
<evidence type="ECO:0000256" key="1">
    <source>
        <dbReference type="ARBA" id="ARBA00022723"/>
    </source>
</evidence>
<keyword evidence="3" id="KW-0460">Magnesium</keyword>
<name>A0AA48QVT2_9TREE</name>
<dbReference type="Gene3D" id="1.20.1440.310">
    <property type="match status" value="1"/>
</dbReference>
<gene>
    <name evidence="5" type="ORF">CcaverHIS019_0403070</name>
</gene>
<dbReference type="InterPro" id="IPR050582">
    <property type="entry name" value="HAD-like_SerB"/>
</dbReference>
<dbReference type="Gene3D" id="3.40.50.1000">
    <property type="entry name" value="HAD superfamily/HAD-like"/>
    <property type="match status" value="1"/>
</dbReference>
<dbReference type="EMBL" id="AP028215">
    <property type="protein sequence ID" value="BEI91487.1"/>
    <property type="molecule type" value="Genomic_DNA"/>
</dbReference>
<keyword evidence="2" id="KW-0378">Hydrolase</keyword>
<feature type="signal peptide" evidence="4">
    <location>
        <begin position="1"/>
        <end position="20"/>
    </location>
</feature>
<reference evidence="5" key="1">
    <citation type="journal article" date="2023" name="BMC Genomics">
        <title>Chromosome-level genome assemblies of Cutaneotrichosporon spp. (Trichosporonales, Basidiomycota) reveal imbalanced evolution between nucleotide sequences and chromosome synteny.</title>
        <authorList>
            <person name="Kobayashi Y."/>
            <person name="Kayamori A."/>
            <person name="Aoki K."/>
            <person name="Shiwa Y."/>
            <person name="Matsutani M."/>
            <person name="Fujita N."/>
            <person name="Sugita T."/>
            <person name="Iwasaki W."/>
            <person name="Tanaka N."/>
            <person name="Takashima M."/>
        </authorList>
    </citation>
    <scope>NUCLEOTIDE SEQUENCE</scope>
    <source>
        <strain evidence="5">HIS019</strain>
    </source>
</reference>
<dbReference type="SUPFAM" id="SSF56784">
    <property type="entry name" value="HAD-like"/>
    <property type="match status" value="1"/>
</dbReference>
<organism evidence="5 6">
    <name type="scientific">Cutaneotrichosporon cavernicola</name>
    <dbReference type="NCBI Taxonomy" id="279322"/>
    <lineage>
        <taxon>Eukaryota</taxon>
        <taxon>Fungi</taxon>
        <taxon>Dikarya</taxon>
        <taxon>Basidiomycota</taxon>
        <taxon>Agaricomycotina</taxon>
        <taxon>Tremellomycetes</taxon>
        <taxon>Trichosporonales</taxon>
        <taxon>Trichosporonaceae</taxon>
        <taxon>Cutaneotrichosporon</taxon>
    </lineage>
</organism>
<dbReference type="RefSeq" id="XP_060456752.1">
    <property type="nucleotide sequence ID" value="XM_060600128.1"/>
</dbReference>
<keyword evidence="1" id="KW-0479">Metal-binding</keyword>
<dbReference type="GeneID" id="85495357"/>
<keyword evidence="6" id="KW-1185">Reference proteome</keyword>
<evidence type="ECO:0000256" key="3">
    <source>
        <dbReference type="ARBA" id="ARBA00022842"/>
    </source>
</evidence>
<evidence type="ECO:0000256" key="2">
    <source>
        <dbReference type="ARBA" id="ARBA00022801"/>
    </source>
</evidence>
<dbReference type="GO" id="GO:0016787">
    <property type="term" value="F:hydrolase activity"/>
    <property type="evidence" value="ECO:0007669"/>
    <property type="project" value="UniProtKB-KW"/>
</dbReference>
<dbReference type="KEGG" id="ccac:CcaHIS019_0403070"/>
<evidence type="ECO:0000256" key="4">
    <source>
        <dbReference type="SAM" id="SignalP"/>
    </source>
</evidence>
<dbReference type="PANTHER" id="PTHR43344:SF13">
    <property type="entry name" value="PHOSPHATASE RV3661-RELATED"/>
    <property type="match status" value="1"/>
</dbReference>
<evidence type="ECO:0000313" key="5">
    <source>
        <dbReference type="EMBL" id="BEI91487.1"/>
    </source>
</evidence>
<keyword evidence="4" id="KW-0732">Signal</keyword>
<proteinExistence type="predicted"/>
<dbReference type="PANTHER" id="PTHR43344">
    <property type="entry name" value="PHOSPHOSERINE PHOSPHATASE"/>
    <property type="match status" value="1"/>
</dbReference>
<evidence type="ECO:0008006" key="7">
    <source>
        <dbReference type="Google" id="ProtNLM"/>
    </source>
</evidence>
<evidence type="ECO:0000313" key="6">
    <source>
        <dbReference type="Proteomes" id="UP001233271"/>
    </source>
</evidence>
<dbReference type="InterPro" id="IPR023214">
    <property type="entry name" value="HAD_sf"/>
</dbReference>